<evidence type="ECO:0008006" key="10">
    <source>
        <dbReference type="Google" id="ProtNLM"/>
    </source>
</evidence>
<reference evidence="8 9" key="1">
    <citation type="journal article" date="2018" name="New Phytol.">
        <title>Comparative genomics and transcriptomics depict ericoid mycorrhizal fungi as versatile saprotrophs and plant mutualists.</title>
        <authorList>
            <person name="Martino E."/>
            <person name="Morin E."/>
            <person name="Grelet G.A."/>
            <person name="Kuo A."/>
            <person name="Kohler A."/>
            <person name="Daghino S."/>
            <person name="Barry K.W."/>
            <person name="Cichocki N."/>
            <person name="Clum A."/>
            <person name="Dockter R.B."/>
            <person name="Hainaut M."/>
            <person name="Kuo R.C."/>
            <person name="LaButti K."/>
            <person name="Lindahl B.D."/>
            <person name="Lindquist E.A."/>
            <person name="Lipzen A."/>
            <person name="Khouja H.R."/>
            <person name="Magnuson J."/>
            <person name="Murat C."/>
            <person name="Ohm R.A."/>
            <person name="Singer S.W."/>
            <person name="Spatafora J.W."/>
            <person name="Wang M."/>
            <person name="Veneault-Fourrey C."/>
            <person name="Henrissat B."/>
            <person name="Grigoriev I.V."/>
            <person name="Martin F.M."/>
            <person name="Perotto S."/>
        </authorList>
    </citation>
    <scope>NUCLEOTIDE SEQUENCE [LARGE SCALE GENOMIC DNA]</scope>
    <source>
        <strain evidence="8 9">ATCC 22711</strain>
    </source>
</reference>
<dbReference type="Gene3D" id="1.10.3380.20">
    <property type="match status" value="1"/>
</dbReference>
<keyword evidence="9" id="KW-1185">Reference proteome</keyword>
<dbReference type="CDD" id="cd18795">
    <property type="entry name" value="SF2_C_Ski2"/>
    <property type="match status" value="1"/>
</dbReference>
<evidence type="ECO:0000256" key="3">
    <source>
        <dbReference type="ARBA" id="ARBA00022806"/>
    </source>
</evidence>
<dbReference type="InterPro" id="IPR046931">
    <property type="entry name" value="HTH_61"/>
</dbReference>
<gene>
    <name evidence="8" type="ORF">M430DRAFT_64817</name>
</gene>
<dbReference type="Pfam" id="PF00270">
    <property type="entry name" value="DEAD"/>
    <property type="match status" value="1"/>
</dbReference>
<dbReference type="PANTHER" id="PTHR47961:SF6">
    <property type="entry name" value="DNA-DIRECTED DNA POLYMERASE"/>
    <property type="match status" value="1"/>
</dbReference>
<keyword evidence="1" id="KW-0547">Nucleotide-binding</keyword>
<keyword evidence="3" id="KW-0347">Helicase</keyword>
<evidence type="ECO:0000256" key="4">
    <source>
        <dbReference type="ARBA" id="ARBA00022840"/>
    </source>
</evidence>
<dbReference type="InterPro" id="IPR001650">
    <property type="entry name" value="Helicase_C-like"/>
</dbReference>
<dbReference type="SMART" id="SM00487">
    <property type="entry name" value="DEXDc"/>
    <property type="match status" value="1"/>
</dbReference>
<dbReference type="InterPro" id="IPR014001">
    <property type="entry name" value="Helicase_ATP-bd"/>
</dbReference>
<dbReference type="Proteomes" id="UP000241818">
    <property type="component" value="Unassembled WGS sequence"/>
</dbReference>
<evidence type="ECO:0000259" key="6">
    <source>
        <dbReference type="PROSITE" id="PS51192"/>
    </source>
</evidence>
<dbReference type="SUPFAM" id="SSF46785">
    <property type="entry name" value="Winged helix' DNA-binding domain"/>
    <property type="match status" value="1"/>
</dbReference>
<dbReference type="STRING" id="857342.A0A2T3B8F0"/>
<evidence type="ECO:0000313" key="9">
    <source>
        <dbReference type="Proteomes" id="UP000241818"/>
    </source>
</evidence>
<dbReference type="Gene3D" id="3.40.50.300">
    <property type="entry name" value="P-loop containing nucleotide triphosphate hydrolases"/>
    <property type="match status" value="2"/>
</dbReference>
<keyword evidence="2" id="KW-0378">Hydrolase</keyword>
<keyword evidence="4" id="KW-0067">ATP-binding</keyword>
<dbReference type="OrthoDB" id="2320933at2759"/>
<dbReference type="Pfam" id="PF20470">
    <property type="entry name" value="HTH_61"/>
    <property type="match status" value="1"/>
</dbReference>
<dbReference type="Pfam" id="PF21099">
    <property type="entry name" value="POLQ_helical"/>
    <property type="match status" value="1"/>
</dbReference>
<dbReference type="GO" id="GO:0016787">
    <property type="term" value="F:hydrolase activity"/>
    <property type="evidence" value="ECO:0007669"/>
    <property type="project" value="UniProtKB-KW"/>
</dbReference>
<proteinExistence type="predicted"/>
<evidence type="ECO:0000256" key="1">
    <source>
        <dbReference type="ARBA" id="ARBA00022741"/>
    </source>
</evidence>
<dbReference type="InterPro" id="IPR027417">
    <property type="entry name" value="P-loop_NTPase"/>
</dbReference>
<feature type="domain" description="Helicase ATP-binding" evidence="6">
    <location>
        <begin position="88"/>
        <end position="281"/>
    </location>
</feature>
<feature type="domain" description="Helicase C-terminal" evidence="7">
    <location>
        <begin position="347"/>
        <end position="537"/>
    </location>
</feature>
<dbReference type="RefSeq" id="XP_024723205.1">
    <property type="nucleotide sequence ID" value="XM_024869133.1"/>
</dbReference>
<dbReference type="SUPFAM" id="SSF158702">
    <property type="entry name" value="Sec63 N-terminal domain-like"/>
    <property type="match status" value="1"/>
</dbReference>
<dbReference type="PROSITE" id="PS51194">
    <property type="entry name" value="HELICASE_CTER"/>
    <property type="match status" value="1"/>
</dbReference>
<dbReference type="GeneID" id="36577214"/>
<dbReference type="InterPro" id="IPR057220">
    <property type="entry name" value="DUF7898"/>
</dbReference>
<dbReference type="SUPFAM" id="SSF52540">
    <property type="entry name" value="P-loop containing nucleoside triphosphate hydrolases"/>
    <property type="match status" value="1"/>
</dbReference>
<dbReference type="CDD" id="cd18026">
    <property type="entry name" value="DEXHc_POLQ-like"/>
    <property type="match status" value="1"/>
</dbReference>
<dbReference type="PANTHER" id="PTHR47961">
    <property type="entry name" value="DNA POLYMERASE THETA, PUTATIVE (AFU_ORTHOLOGUE AFUA_1G05260)-RELATED"/>
    <property type="match status" value="1"/>
</dbReference>
<dbReference type="InterPro" id="IPR011545">
    <property type="entry name" value="DEAD/DEAH_box_helicase_dom"/>
</dbReference>
<dbReference type="AlphaFoldDB" id="A0A2T3B8F0"/>
<dbReference type="EMBL" id="KZ679008">
    <property type="protein sequence ID" value="PSS23159.1"/>
    <property type="molecule type" value="Genomic_DNA"/>
</dbReference>
<comment type="catalytic activity">
    <reaction evidence="5">
        <text>ATP + H2O = ADP + phosphate + H(+)</text>
        <dbReference type="Rhea" id="RHEA:13065"/>
        <dbReference type="ChEBI" id="CHEBI:15377"/>
        <dbReference type="ChEBI" id="CHEBI:15378"/>
        <dbReference type="ChEBI" id="CHEBI:30616"/>
        <dbReference type="ChEBI" id="CHEBI:43474"/>
        <dbReference type="ChEBI" id="CHEBI:456216"/>
        <dbReference type="EC" id="5.6.2.4"/>
    </reaction>
</comment>
<dbReference type="Pfam" id="PF00271">
    <property type="entry name" value="Helicase_C"/>
    <property type="match status" value="1"/>
</dbReference>
<dbReference type="Pfam" id="PF25453">
    <property type="entry name" value="DUF7898"/>
    <property type="match status" value="1"/>
</dbReference>
<evidence type="ECO:0000259" key="7">
    <source>
        <dbReference type="PROSITE" id="PS51194"/>
    </source>
</evidence>
<organism evidence="8 9">
    <name type="scientific">Amorphotheca resinae ATCC 22711</name>
    <dbReference type="NCBI Taxonomy" id="857342"/>
    <lineage>
        <taxon>Eukaryota</taxon>
        <taxon>Fungi</taxon>
        <taxon>Dikarya</taxon>
        <taxon>Ascomycota</taxon>
        <taxon>Pezizomycotina</taxon>
        <taxon>Leotiomycetes</taxon>
        <taxon>Helotiales</taxon>
        <taxon>Amorphothecaceae</taxon>
        <taxon>Amorphotheca</taxon>
    </lineage>
</organism>
<dbReference type="InterPro" id="IPR048960">
    <property type="entry name" value="POLQ-like_helical"/>
</dbReference>
<dbReference type="InterPro" id="IPR036390">
    <property type="entry name" value="WH_DNA-bd_sf"/>
</dbReference>
<dbReference type="PROSITE" id="PS51192">
    <property type="entry name" value="HELICASE_ATP_BIND_1"/>
    <property type="match status" value="1"/>
</dbReference>
<dbReference type="GO" id="GO:0005524">
    <property type="term" value="F:ATP binding"/>
    <property type="evidence" value="ECO:0007669"/>
    <property type="project" value="UniProtKB-KW"/>
</dbReference>
<dbReference type="InParanoid" id="A0A2T3B8F0"/>
<evidence type="ECO:0000313" key="8">
    <source>
        <dbReference type="EMBL" id="PSS23159.1"/>
    </source>
</evidence>
<dbReference type="InterPro" id="IPR050474">
    <property type="entry name" value="Hel308_SKI2-like"/>
</dbReference>
<evidence type="ECO:0000256" key="5">
    <source>
        <dbReference type="ARBA" id="ARBA00048988"/>
    </source>
</evidence>
<name>A0A2T3B8F0_AMORE</name>
<sequence>MEVNKRSGVYHRTTIDDAKAGEIRDVSSRGISEYTQRRTLALTPTPTSNPLLELSHPSYGLPEELVHNFATLGIRSIYPWQAECLLRSGALNGERNLVYSAPTGGGKSLVADILMLKKVIETPEKKALLVLPYVALVQEKVRWLRRVVEGITKKPADSDNKQRNSLWRKRGDEENVRVVGFFGGSKSKATWADLDIAVCTIEKANSLVNSAIEDLTVGKLGVVVIDELHIINDDSRGYILELMATKLLSLEQNIQLVGMSATLNNPEVLARWLDNARFYISKYQPVPIEEHLVFDNTVYPAASSSRFYKTATQLNAQTQTQIQMSSQPRPEPCRIILPSPNKEFKDPLINAVVSLANETARAGHGALVFCSSRAGCERDAILISQVLPRVEEVDAGTMDRRRDLLSDLRSTSTGLDPVLEKTVPVGVAFHHAGLTIEERDLIATAYDNGVIKVIVATCSLAAGINLPARRVILHGARMGADLVGPSMLRQMKGRAGRKGKDEIGETYLCCQKSDLEAVTELMEADIPTVESGLMPGKRGIKRALLEAIATGLVTTVEAVHDYMEKTLLYHFIDNDELDNMVKETLHDLEETGLTRTDDCTLHATLLGQATVASSLTPEDGLFVHKELRKALEAFVMDGEMHVLYSFTPIQAVQGNVNWQMFRNEVETFDESNLRALNLIGLKPAVINRMAQGGSLKESTPEERQIAQVYRRFYAALQLRDLCNEMPIYAIARKYDIPRGHVQNLAQTCHGFAAGMIKFCERMNWGALAAVLDHFSDRLKAGAKADLLALTKIPYVKSRTARIFWENGFKTVAAVAMADTKDLLPVLLIAQPRKPRLDPVNEKKYHDKLLAKAGIISEYANKIWERQMQLELDEE</sequence>
<accession>A0A2T3B8F0</accession>
<dbReference type="FunFam" id="1.10.3380.20:FF:000005">
    <property type="entry name" value="DNA-directed DNA polymerase theta, putative"/>
    <property type="match status" value="1"/>
</dbReference>
<dbReference type="GO" id="GO:0003676">
    <property type="term" value="F:nucleic acid binding"/>
    <property type="evidence" value="ECO:0007669"/>
    <property type="project" value="InterPro"/>
</dbReference>
<evidence type="ECO:0000256" key="2">
    <source>
        <dbReference type="ARBA" id="ARBA00022801"/>
    </source>
</evidence>
<dbReference type="GO" id="GO:0043138">
    <property type="term" value="F:3'-5' DNA helicase activity"/>
    <property type="evidence" value="ECO:0007669"/>
    <property type="project" value="UniProtKB-EC"/>
</dbReference>
<protein>
    <recommendedName>
        <fullName evidence="10">Helicase ATP-binding domain-containing protein</fullName>
    </recommendedName>
</protein>
<dbReference type="SMART" id="SM00490">
    <property type="entry name" value="HELICc"/>
    <property type="match status" value="1"/>
</dbReference>